<dbReference type="RefSeq" id="WP_091259328.1">
    <property type="nucleotide sequence ID" value="NZ_FNDB01000026.1"/>
</dbReference>
<evidence type="ECO:0008006" key="4">
    <source>
        <dbReference type="Google" id="ProtNLM"/>
    </source>
</evidence>
<feature type="chain" id="PRO_5011478270" description="VCBS repeat-containing protein" evidence="1">
    <location>
        <begin position="19"/>
        <end position="227"/>
    </location>
</feature>
<dbReference type="STRING" id="178355.SAMN04488062_1263"/>
<proteinExistence type="predicted"/>
<reference evidence="3" key="1">
    <citation type="submission" date="2016-10" db="EMBL/GenBank/DDBJ databases">
        <authorList>
            <person name="Varghese N."/>
            <person name="Submissions S."/>
        </authorList>
    </citation>
    <scope>NUCLEOTIDE SEQUENCE [LARGE SCALE GENOMIC DNA]</scope>
    <source>
        <strain evidence="3">CGMCC 1.2747</strain>
    </source>
</reference>
<evidence type="ECO:0000256" key="1">
    <source>
        <dbReference type="SAM" id="SignalP"/>
    </source>
</evidence>
<keyword evidence="3" id="KW-1185">Reference proteome</keyword>
<name>A0A1G8IFP4_9FLAO</name>
<organism evidence="2 3">
    <name type="scientific">Flavobacterium omnivorum</name>
    <dbReference type="NCBI Taxonomy" id="178355"/>
    <lineage>
        <taxon>Bacteria</taxon>
        <taxon>Pseudomonadati</taxon>
        <taxon>Bacteroidota</taxon>
        <taxon>Flavobacteriia</taxon>
        <taxon>Flavobacteriales</taxon>
        <taxon>Flavobacteriaceae</taxon>
        <taxon>Flavobacterium</taxon>
    </lineage>
</organism>
<keyword evidence="1" id="KW-0732">Signal</keyword>
<sequence>MKNIFLYGTLLFSLFAFAQNEMDFVPKNWKVIAKTQGDLNADKIDDLVLVIEDTRKENFISNDGLGEPTLNTNPRFLLVLFKNSENKFYLDKKNKIAIHPEGDVENTCLEDPFLSGKGIQISRGLLKLSLRYFLSCGSWEINVNDYMFRFQNNQFVLIGYDTFSIHRSSGEIEESSYNFLTKKKSITKGENEFFPKKSKAKTQWSKIDAKNELTFSNIEKNLDFGWQ</sequence>
<evidence type="ECO:0000313" key="3">
    <source>
        <dbReference type="Proteomes" id="UP000199274"/>
    </source>
</evidence>
<gene>
    <name evidence="2" type="ORF">SAMN04488062_1263</name>
</gene>
<dbReference type="EMBL" id="FNDB01000026">
    <property type="protein sequence ID" value="SDI17617.1"/>
    <property type="molecule type" value="Genomic_DNA"/>
</dbReference>
<accession>A0A1G8IFP4</accession>
<dbReference type="AlphaFoldDB" id="A0A1G8IFP4"/>
<dbReference type="Proteomes" id="UP000199274">
    <property type="component" value="Unassembled WGS sequence"/>
</dbReference>
<feature type="signal peptide" evidence="1">
    <location>
        <begin position="1"/>
        <end position="18"/>
    </location>
</feature>
<evidence type="ECO:0000313" key="2">
    <source>
        <dbReference type="EMBL" id="SDI17617.1"/>
    </source>
</evidence>
<dbReference type="OrthoDB" id="86940at2"/>
<protein>
    <recommendedName>
        <fullName evidence="4">VCBS repeat-containing protein</fullName>
    </recommendedName>
</protein>